<accession>A0A2P5C373</accession>
<protein>
    <submittedName>
        <fullName evidence="2">Uncharacterized protein</fullName>
    </submittedName>
</protein>
<dbReference type="Proteomes" id="UP000237105">
    <property type="component" value="Unassembled WGS sequence"/>
</dbReference>
<name>A0A2P5C373_PARAD</name>
<gene>
    <name evidence="2" type="ORF">PanWU01x14_187810</name>
</gene>
<evidence type="ECO:0000313" key="3">
    <source>
        <dbReference type="Proteomes" id="UP000237105"/>
    </source>
</evidence>
<dbReference type="AlphaFoldDB" id="A0A2P5C373"/>
<organism evidence="2 3">
    <name type="scientific">Parasponia andersonii</name>
    <name type="common">Sponia andersonii</name>
    <dbReference type="NCBI Taxonomy" id="3476"/>
    <lineage>
        <taxon>Eukaryota</taxon>
        <taxon>Viridiplantae</taxon>
        <taxon>Streptophyta</taxon>
        <taxon>Embryophyta</taxon>
        <taxon>Tracheophyta</taxon>
        <taxon>Spermatophyta</taxon>
        <taxon>Magnoliopsida</taxon>
        <taxon>eudicotyledons</taxon>
        <taxon>Gunneridae</taxon>
        <taxon>Pentapetalae</taxon>
        <taxon>rosids</taxon>
        <taxon>fabids</taxon>
        <taxon>Rosales</taxon>
        <taxon>Cannabaceae</taxon>
        <taxon>Parasponia</taxon>
    </lineage>
</organism>
<proteinExistence type="predicted"/>
<comment type="caution">
    <text evidence="2">The sequence shown here is derived from an EMBL/GenBank/DDBJ whole genome shotgun (WGS) entry which is preliminary data.</text>
</comment>
<reference evidence="3" key="1">
    <citation type="submission" date="2016-06" db="EMBL/GenBank/DDBJ databases">
        <title>Parallel loss of symbiosis genes in relatives of nitrogen-fixing non-legume Parasponia.</title>
        <authorList>
            <person name="Van Velzen R."/>
            <person name="Holmer R."/>
            <person name="Bu F."/>
            <person name="Rutten L."/>
            <person name="Van Zeijl A."/>
            <person name="Liu W."/>
            <person name="Santuari L."/>
            <person name="Cao Q."/>
            <person name="Sharma T."/>
            <person name="Shen D."/>
            <person name="Roswanjaya Y."/>
            <person name="Wardhani T."/>
            <person name="Kalhor M.S."/>
            <person name="Jansen J."/>
            <person name="Van den Hoogen J."/>
            <person name="Gungor B."/>
            <person name="Hartog M."/>
            <person name="Hontelez J."/>
            <person name="Verver J."/>
            <person name="Yang W.-C."/>
            <person name="Schijlen E."/>
            <person name="Repin R."/>
            <person name="Schilthuizen M."/>
            <person name="Schranz E."/>
            <person name="Heidstra R."/>
            <person name="Miyata K."/>
            <person name="Fedorova E."/>
            <person name="Kohlen W."/>
            <person name="Bisseling T."/>
            <person name="Smit S."/>
            <person name="Geurts R."/>
        </authorList>
    </citation>
    <scope>NUCLEOTIDE SEQUENCE [LARGE SCALE GENOMIC DNA]</scope>
    <source>
        <strain evidence="3">cv. WU1-14</strain>
    </source>
</reference>
<feature type="region of interest" description="Disordered" evidence="1">
    <location>
        <begin position="36"/>
        <end position="60"/>
    </location>
</feature>
<sequence>MVKVCPKLVSPAEASLSTSERWTPILVARCNPSLIATGSASSGDGAPEKHLDKQATTTQK</sequence>
<evidence type="ECO:0000313" key="2">
    <source>
        <dbReference type="EMBL" id="PON55466.1"/>
    </source>
</evidence>
<evidence type="ECO:0000256" key="1">
    <source>
        <dbReference type="SAM" id="MobiDB-lite"/>
    </source>
</evidence>
<keyword evidence="3" id="KW-1185">Reference proteome</keyword>
<dbReference type="EMBL" id="JXTB01000183">
    <property type="protein sequence ID" value="PON55466.1"/>
    <property type="molecule type" value="Genomic_DNA"/>
</dbReference>